<dbReference type="Gene3D" id="2.102.10.10">
    <property type="entry name" value="Rieske [2Fe-2S] iron-sulphur domain"/>
    <property type="match status" value="1"/>
</dbReference>
<dbReference type="InterPro" id="IPR015881">
    <property type="entry name" value="ARHD_Rieske_2Fe_2S"/>
</dbReference>
<evidence type="ECO:0000256" key="7">
    <source>
        <dbReference type="ARBA" id="ARBA00023027"/>
    </source>
</evidence>
<dbReference type="CDD" id="cd03469">
    <property type="entry name" value="Rieske_RO_Alpha_N"/>
    <property type="match status" value="1"/>
</dbReference>
<dbReference type="CDD" id="cd08882">
    <property type="entry name" value="RHO_alpha_C_MupW-like"/>
    <property type="match status" value="1"/>
</dbReference>
<keyword evidence="10" id="KW-1185">Reference proteome</keyword>
<dbReference type="Gene3D" id="3.90.380.10">
    <property type="entry name" value="Naphthalene 1,2-dioxygenase Alpha Subunit, Chain A, domain 1"/>
    <property type="match status" value="1"/>
</dbReference>
<dbReference type="Proteomes" id="UP000283003">
    <property type="component" value="Unassembled WGS sequence"/>
</dbReference>
<reference evidence="9 10" key="1">
    <citation type="submission" date="2018-12" db="EMBL/GenBank/DDBJ databases">
        <title>Croceicoccus ponticola sp. nov., a lipolytic bacterium isolated from seawater.</title>
        <authorList>
            <person name="Yoon J.-H."/>
        </authorList>
    </citation>
    <scope>NUCLEOTIDE SEQUENCE [LARGE SCALE GENOMIC DNA]</scope>
    <source>
        <strain evidence="9 10">GM-16</strain>
    </source>
</reference>
<feature type="domain" description="Rieske" evidence="8">
    <location>
        <begin position="56"/>
        <end position="163"/>
    </location>
</feature>
<comment type="cofactor">
    <cofactor evidence="1">
        <name>Fe cation</name>
        <dbReference type="ChEBI" id="CHEBI:24875"/>
    </cofactor>
</comment>
<evidence type="ECO:0000256" key="3">
    <source>
        <dbReference type="ARBA" id="ARBA00022723"/>
    </source>
</evidence>
<dbReference type="RefSeq" id="WP_127613665.1">
    <property type="nucleotide sequence ID" value="NZ_RXOL01000011.1"/>
</dbReference>
<dbReference type="Pfam" id="PF00848">
    <property type="entry name" value="Ring_hydroxyl_A"/>
    <property type="match status" value="1"/>
</dbReference>
<dbReference type="PANTHER" id="PTHR43756">
    <property type="entry name" value="CHOLINE MONOOXYGENASE, CHLOROPLASTIC"/>
    <property type="match status" value="1"/>
</dbReference>
<organism evidence="9 10">
    <name type="scientific">Croceicoccus ponticola</name>
    <dbReference type="NCBI Taxonomy" id="2217664"/>
    <lineage>
        <taxon>Bacteria</taxon>
        <taxon>Pseudomonadati</taxon>
        <taxon>Pseudomonadota</taxon>
        <taxon>Alphaproteobacteria</taxon>
        <taxon>Sphingomonadales</taxon>
        <taxon>Erythrobacteraceae</taxon>
        <taxon>Croceicoccus</taxon>
    </lineage>
</organism>
<dbReference type="SUPFAM" id="SSF50022">
    <property type="entry name" value="ISP domain"/>
    <property type="match status" value="1"/>
</dbReference>
<evidence type="ECO:0000256" key="6">
    <source>
        <dbReference type="ARBA" id="ARBA00023014"/>
    </source>
</evidence>
<dbReference type="PRINTS" id="PR00090">
    <property type="entry name" value="RNGDIOXGNASE"/>
</dbReference>
<dbReference type="GO" id="GO:0005506">
    <property type="term" value="F:iron ion binding"/>
    <property type="evidence" value="ECO:0007669"/>
    <property type="project" value="InterPro"/>
</dbReference>
<protein>
    <submittedName>
        <fullName evidence="9">Aromatic ring-hydroxylating dioxygenase subunit alpha</fullName>
    </submittedName>
</protein>
<dbReference type="EMBL" id="RXOL01000011">
    <property type="protein sequence ID" value="RVQ64846.1"/>
    <property type="molecule type" value="Genomic_DNA"/>
</dbReference>
<dbReference type="InterPro" id="IPR017941">
    <property type="entry name" value="Rieske_2Fe-2S"/>
</dbReference>
<dbReference type="Pfam" id="PF00355">
    <property type="entry name" value="Rieske"/>
    <property type="match status" value="1"/>
</dbReference>
<sequence>MVTTYSQLLDRDSRTAPDSLRDERRADFGSAPIAAARYIDQAFFDREADAMWPKVWQMVCREEDIPDVGDIHVYDIIDRSVLVVRSAPDRVEAFPNSCLHRGRKLMDESGRVENMRCGFHGWSWNLDGSIRSVPCRQEFAALSDDDLHLPAIRVGRWGGFVFINFDPDAPSLEEYLGVLPQHFERWRLEDRWKAAHVARIVPCNWKVAQEAFMESYHVIATHPQILPIFSDVGSEYDVFGPHVNRNLAAFGEPSPHLPERPSGAEVVEGMFGLWGREVPGDLDTEGLPAREILGETARSSIARATRSDLDTATDAEMLDAIVYNVFPNFAPWGGFVPNIVYRWRPNGRDVDSCIMEVMILKPVRAGQEKPRGVTVHWLGEDEPWSNATELPALGPVIDQDMANMPFVQSGLKASGTGQVQLATYMESRIRHFHDTLDAYLDGRLPARA</sequence>
<dbReference type="PROSITE" id="PS51296">
    <property type="entry name" value="RIESKE"/>
    <property type="match status" value="1"/>
</dbReference>
<keyword evidence="9" id="KW-0223">Dioxygenase</keyword>
<keyword evidence="2" id="KW-0001">2Fe-2S</keyword>
<evidence type="ECO:0000259" key="8">
    <source>
        <dbReference type="PROSITE" id="PS51296"/>
    </source>
</evidence>
<dbReference type="GO" id="GO:0051213">
    <property type="term" value="F:dioxygenase activity"/>
    <property type="evidence" value="ECO:0007669"/>
    <property type="project" value="UniProtKB-KW"/>
</dbReference>
<name>A0A437GUB3_9SPHN</name>
<comment type="caution">
    <text evidence="9">The sequence shown here is derived from an EMBL/GenBank/DDBJ whole genome shotgun (WGS) entry which is preliminary data.</text>
</comment>
<keyword evidence="6" id="KW-0411">Iron-sulfur</keyword>
<gene>
    <name evidence="9" type="ORF">EKN06_14715</name>
</gene>
<accession>A0A437GUB3</accession>
<dbReference type="SUPFAM" id="SSF55961">
    <property type="entry name" value="Bet v1-like"/>
    <property type="match status" value="1"/>
</dbReference>
<evidence type="ECO:0000313" key="10">
    <source>
        <dbReference type="Proteomes" id="UP000283003"/>
    </source>
</evidence>
<dbReference type="InterPro" id="IPR001663">
    <property type="entry name" value="Rng_hydr_dOase-A"/>
</dbReference>
<keyword evidence="4" id="KW-0560">Oxidoreductase</keyword>
<evidence type="ECO:0000256" key="1">
    <source>
        <dbReference type="ARBA" id="ARBA00001962"/>
    </source>
</evidence>
<evidence type="ECO:0000256" key="2">
    <source>
        <dbReference type="ARBA" id="ARBA00022714"/>
    </source>
</evidence>
<evidence type="ECO:0000256" key="4">
    <source>
        <dbReference type="ARBA" id="ARBA00023002"/>
    </source>
</evidence>
<evidence type="ECO:0000313" key="9">
    <source>
        <dbReference type="EMBL" id="RVQ64846.1"/>
    </source>
</evidence>
<keyword evidence="3" id="KW-0479">Metal-binding</keyword>
<proteinExistence type="predicted"/>
<dbReference type="OrthoDB" id="7456916at2"/>
<dbReference type="InterPro" id="IPR015879">
    <property type="entry name" value="Ring_hydroxy_dOase_asu_C_dom"/>
</dbReference>
<dbReference type="PROSITE" id="PS00570">
    <property type="entry name" value="RING_HYDROXYL_ALPHA"/>
    <property type="match status" value="1"/>
</dbReference>
<dbReference type="GO" id="GO:0051537">
    <property type="term" value="F:2 iron, 2 sulfur cluster binding"/>
    <property type="evidence" value="ECO:0007669"/>
    <property type="project" value="UniProtKB-KW"/>
</dbReference>
<evidence type="ECO:0000256" key="5">
    <source>
        <dbReference type="ARBA" id="ARBA00023004"/>
    </source>
</evidence>
<dbReference type="PANTHER" id="PTHR43756:SF5">
    <property type="entry name" value="CHOLINE MONOOXYGENASE, CHLOROPLASTIC"/>
    <property type="match status" value="1"/>
</dbReference>
<dbReference type="AlphaFoldDB" id="A0A437GUB3"/>
<keyword evidence="5" id="KW-0408">Iron</keyword>
<keyword evidence="7" id="KW-0520">NAD</keyword>
<dbReference type="InterPro" id="IPR036922">
    <property type="entry name" value="Rieske_2Fe-2S_sf"/>
</dbReference>